<accession>A0ABR0S091</accession>
<feature type="compositionally biased region" description="Low complexity" evidence="1">
    <location>
        <begin position="455"/>
        <end position="466"/>
    </location>
</feature>
<dbReference type="InterPro" id="IPR051763">
    <property type="entry name" value="Copper_Homeo_Regul"/>
</dbReference>
<evidence type="ECO:0000313" key="2">
    <source>
        <dbReference type="EMBL" id="KAK5946241.1"/>
    </source>
</evidence>
<feature type="region of interest" description="Disordered" evidence="1">
    <location>
        <begin position="550"/>
        <end position="573"/>
    </location>
</feature>
<evidence type="ECO:0000313" key="3">
    <source>
        <dbReference type="Proteomes" id="UP001334248"/>
    </source>
</evidence>
<dbReference type="EMBL" id="JAVHJV010000001">
    <property type="protein sequence ID" value="KAK5946241.1"/>
    <property type="molecule type" value="Genomic_DNA"/>
</dbReference>
<feature type="compositionally biased region" description="Polar residues" evidence="1">
    <location>
        <begin position="429"/>
        <end position="449"/>
    </location>
</feature>
<dbReference type="RefSeq" id="XP_064734331.1">
    <property type="nucleotide sequence ID" value="XM_064868834.1"/>
</dbReference>
<organism evidence="2 3">
    <name type="scientific">Knufia obscura</name>
    <dbReference type="NCBI Taxonomy" id="1635080"/>
    <lineage>
        <taxon>Eukaryota</taxon>
        <taxon>Fungi</taxon>
        <taxon>Dikarya</taxon>
        <taxon>Ascomycota</taxon>
        <taxon>Pezizomycotina</taxon>
        <taxon>Eurotiomycetes</taxon>
        <taxon>Chaetothyriomycetidae</taxon>
        <taxon>Chaetothyriales</taxon>
        <taxon>Trichomeriaceae</taxon>
        <taxon>Knufia</taxon>
    </lineage>
</organism>
<dbReference type="PANTHER" id="PTHR28088">
    <property type="entry name" value="TRANSCRIPTIONAL ACTIVATOR HAA1-RELATED"/>
    <property type="match status" value="1"/>
</dbReference>
<feature type="compositionally biased region" description="Polar residues" evidence="1">
    <location>
        <begin position="471"/>
        <end position="480"/>
    </location>
</feature>
<proteinExistence type="predicted"/>
<evidence type="ECO:0008006" key="4">
    <source>
        <dbReference type="Google" id="ProtNLM"/>
    </source>
</evidence>
<name>A0ABR0S091_9EURO</name>
<dbReference type="GeneID" id="89993832"/>
<feature type="region of interest" description="Disordered" evidence="1">
    <location>
        <begin position="351"/>
        <end position="371"/>
    </location>
</feature>
<feature type="region of interest" description="Disordered" evidence="1">
    <location>
        <begin position="428"/>
        <end position="500"/>
    </location>
</feature>
<gene>
    <name evidence="2" type="ORF">PMZ80_000383</name>
</gene>
<reference evidence="2 3" key="1">
    <citation type="journal article" date="2023" name="Res Sq">
        <title>Genomic and morphological characterization of Knufia obscura isolated from the Mars 2020 spacecraft assembly facility.</title>
        <authorList>
            <person name="Chander A.M."/>
            <person name="Teixeira M.M."/>
            <person name="Singh N.K."/>
            <person name="Williams M.P."/>
            <person name="Parker C.W."/>
            <person name="Leo P."/>
            <person name="Stajich J.E."/>
            <person name="Torok T."/>
            <person name="Tighe S."/>
            <person name="Mason C.E."/>
            <person name="Venkateswaran K."/>
        </authorList>
    </citation>
    <scope>NUCLEOTIDE SEQUENCE [LARGE SCALE GENOMIC DNA]</scope>
    <source>
        <strain evidence="2 3">CCFEE 5817</strain>
    </source>
</reference>
<dbReference type="PANTHER" id="PTHR28088:SF5">
    <property type="entry name" value="TRANSCRIPTIONAL ACTIVATOR HAA1-RELATED"/>
    <property type="match status" value="1"/>
</dbReference>
<comment type="caution">
    <text evidence="2">The sequence shown here is derived from an EMBL/GenBank/DDBJ whole genome shotgun (WGS) entry which is preliminary data.</text>
</comment>
<sequence>MPARHASEDIEYLLVRIKVNRKLLHVNKKGRPVSQCPHCRSLRKSRSQHVRCECHDKSHAKEDCPHLKDIQEQNGSPPNACCCGHGERCTCSLKKEPYLDTVPEELSHMLNQAKEKETQKHRAPIANNHDSKPTVFTNGHHKPVHKFNDAHNHCGAPYRIPSRSNSHHGHGHRELAQRSTDSLPLLNRPTVHHESPLHAVHSIAQPMRQALSEHNSPLLAPTSNPMNMPPFQVEIPPLSPNAYSYSPFDAQSPSIQPGAPHLPETIPDHWFTTQDDVHNYGPPNVPELGYIDWSRYGFHGTPTMCGTPTMDMNGMKALYNLSPGSGTAHSQIPSYATSMEHLNQLNSGFTSSPGEVSEIDEAPHSFRPSTLRTISSISNDVSSVGATDDNESHRLSTASSYFGTPAGNALAGNLKDLDIDKFINEQKSKQQSINSQTFAQHSQSQTPELQQAAYHPSHSQPQIHQQPTPPRSQHTVSTPPESIRGFSITSHPSPDDEPTYIDAQVPYSIKEAQKYAHLTSAQQEQEAAANKAQMLRNSAAFEDPMWFQPDVDQFGENRGFTLDDEREDEQWAR</sequence>
<keyword evidence="3" id="KW-1185">Reference proteome</keyword>
<protein>
    <recommendedName>
        <fullName evidence="4">Copper-fist domain-containing protein</fullName>
    </recommendedName>
</protein>
<dbReference type="Proteomes" id="UP001334248">
    <property type="component" value="Unassembled WGS sequence"/>
</dbReference>
<evidence type="ECO:0000256" key="1">
    <source>
        <dbReference type="SAM" id="MobiDB-lite"/>
    </source>
</evidence>
<feature type="compositionally biased region" description="Acidic residues" evidence="1">
    <location>
        <begin position="562"/>
        <end position="573"/>
    </location>
</feature>